<organism evidence="2 3">
    <name type="scientific">Plakobranchus ocellatus</name>
    <dbReference type="NCBI Taxonomy" id="259542"/>
    <lineage>
        <taxon>Eukaryota</taxon>
        <taxon>Metazoa</taxon>
        <taxon>Spiralia</taxon>
        <taxon>Lophotrochozoa</taxon>
        <taxon>Mollusca</taxon>
        <taxon>Gastropoda</taxon>
        <taxon>Heterobranchia</taxon>
        <taxon>Euthyneura</taxon>
        <taxon>Panpulmonata</taxon>
        <taxon>Sacoglossa</taxon>
        <taxon>Placobranchoidea</taxon>
        <taxon>Plakobranchidae</taxon>
        <taxon>Plakobranchus</taxon>
    </lineage>
</organism>
<feature type="region of interest" description="Disordered" evidence="1">
    <location>
        <begin position="24"/>
        <end position="46"/>
    </location>
</feature>
<dbReference type="AlphaFoldDB" id="A0AAV3ZWP6"/>
<feature type="compositionally biased region" description="Low complexity" evidence="1">
    <location>
        <begin position="90"/>
        <end position="109"/>
    </location>
</feature>
<feature type="region of interest" description="Disordered" evidence="1">
    <location>
        <begin position="81"/>
        <end position="177"/>
    </location>
</feature>
<name>A0AAV3ZWP6_9GAST</name>
<comment type="caution">
    <text evidence="2">The sequence shown here is derived from an EMBL/GenBank/DDBJ whole genome shotgun (WGS) entry which is preliminary data.</text>
</comment>
<dbReference type="EMBL" id="BLXT01003068">
    <property type="protein sequence ID" value="GFO00280.1"/>
    <property type="molecule type" value="Genomic_DNA"/>
</dbReference>
<feature type="compositionally biased region" description="Low complexity" evidence="1">
    <location>
        <begin position="139"/>
        <end position="158"/>
    </location>
</feature>
<evidence type="ECO:0000313" key="2">
    <source>
        <dbReference type="EMBL" id="GFO00280.1"/>
    </source>
</evidence>
<proteinExistence type="predicted"/>
<gene>
    <name evidence="2" type="ORF">PoB_002678500</name>
</gene>
<evidence type="ECO:0000313" key="3">
    <source>
        <dbReference type="Proteomes" id="UP000735302"/>
    </source>
</evidence>
<dbReference type="Proteomes" id="UP000735302">
    <property type="component" value="Unassembled WGS sequence"/>
</dbReference>
<feature type="compositionally biased region" description="Polar residues" evidence="1">
    <location>
        <begin position="24"/>
        <end position="40"/>
    </location>
</feature>
<accession>A0AAV3ZWP6</accession>
<keyword evidence="3" id="KW-1185">Reference proteome</keyword>
<protein>
    <submittedName>
        <fullName evidence="2">Uncharacterized protein</fullName>
    </submittedName>
</protein>
<evidence type="ECO:0000256" key="1">
    <source>
        <dbReference type="SAM" id="MobiDB-lite"/>
    </source>
</evidence>
<reference evidence="2 3" key="1">
    <citation type="journal article" date="2021" name="Elife">
        <title>Chloroplast acquisition without the gene transfer in kleptoplastic sea slugs, Plakobranchus ocellatus.</title>
        <authorList>
            <person name="Maeda T."/>
            <person name="Takahashi S."/>
            <person name="Yoshida T."/>
            <person name="Shimamura S."/>
            <person name="Takaki Y."/>
            <person name="Nagai Y."/>
            <person name="Toyoda A."/>
            <person name="Suzuki Y."/>
            <person name="Arimoto A."/>
            <person name="Ishii H."/>
            <person name="Satoh N."/>
            <person name="Nishiyama T."/>
            <person name="Hasebe M."/>
            <person name="Maruyama T."/>
            <person name="Minagawa J."/>
            <person name="Obokata J."/>
            <person name="Shigenobu S."/>
        </authorList>
    </citation>
    <scope>NUCLEOTIDE SEQUENCE [LARGE SCALE GENOMIC DNA]</scope>
</reference>
<sequence length="234" mass="25623">MHKNDTVHSRDHYCLPLCRGDSGSSPNVIASSGTRENQTPRADLNSRPYGYQDVFANHCATNTPVTKAELLIADAFKRRGLGRDGRQEPTSGTDVLTQSTTTVSTLTTSGEDRKSVVGTQRTESMSRRGLGSDGRQEPTSGTDVLTQSTTTVSTLSTSGEDRKSVVGTQRTESMSRKEKTMQKAYWVSKVKPSMRIAVPQRNIHWSPIAPRMRVRHESSLPTTSGCRVNQLPLG</sequence>